<dbReference type="InterPro" id="IPR038594">
    <property type="entry name" value="SepF-like_sf"/>
</dbReference>
<keyword evidence="2" id="KW-1185">Reference proteome</keyword>
<sequence length="122" mass="13936">MPLGFLNNNSDDESEDIVEDDFVELDAKPADEKQDVVVRAETLKEFDDTEKVQEQLRDGKIVWVNIQPLKNRDMTKLKRAVKRLKKTVRAVDGDIAGVDEEWIVLTPEYASIERTGSEMNEA</sequence>
<dbReference type="GeneID" id="42364951"/>
<dbReference type="Proteomes" id="UP000377803">
    <property type="component" value="Chromosome"/>
</dbReference>
<dbReference type="Pfam" id="PF04472">
    <property type="entry name" value="SepF"/>
    <property type="match status" value="1"/>
</dbReference>
<evidence type="ECO:0008006" key="3">
    <source>
        <dbReference type="Google" id="ProtNLM"/>
    </source>
</evidence>
<name>A0A5Q0UFR1_9ARCH</name>
<organism evidence="1 2">
    <name type="scientific">Candidatus Nanohalobium constans</name>
    <dbReference type="NCBI Taxonomy" id="2565781"/>
    <lineage>
        <taxon>Archaea</taxon>
        <taxon>Candidatus Nanohalarchaeota</taxon>
        <taxon>Candidatus Nanohalobia</taxon>
        <taxon>Candidatus Nanohalobiales</taxon>
        <taxon>Candidatus Nanohalobiaceae</taxon>
        <taxon>Candidatus Nanohalobium</taxon>
    </lineage>
</organism>
<gene>
    <name evidence="1" type="ORF">LC1Nh_0566</name>
</gene>
<dbReference type="EMBL" id="CP040089">
    <property type="protein sequence ID" value="QGA80463.1"/>
    <property type="molecule type" value="Genomic_DNA"/>
</dbReference>
<reference evidence="2" key="1">
    <citation type="submission" date="2019-05" db="EMBL/GenBank/DDBJ databases">
        <title>Candidatus Nanohalobium constans, a novel model system to study the DPANN nano-sized archaea: genomic and physiological characterization of a nanoarchaeon co-cultured with its chitinotrophic host.</title>
        <authorList>
            <person name="La Cono V."/>
            <person name="Arcadi E."/>
            <person name="Crisafi F."/>
            <person name="Denaro R."/>
            <person name="La Spada G."/>
            <person name="Messina E."/>
            <person name="Smedile F."/>
            <person name="Toshchakov S.V."/>
            <person name="Shevchenko M.A."/>
            <person name="Golyshin P.N."/>
            <person name="Golyshina O.V."/>
            <person name="Ferrer M."/>
            <person name="Rohde M."/>
            <person name="Mushegian A."/>
            <person name="Sorokin D.Y."/>
            <person name="Giuliano L."/>
            <person name="Yakimov M.M."/>
        </authorList>
    </citation>
    <scope>NUCLEOTIDE SEQUENCE [LARGE SCALE GENOMIC DNA]</scope>
    <source>
        <strain evidence="2">LC1Nh</strain>
    </source>
</reference>
<evidence type="ECO:0000313" key="1">
    <source>
        <dbReference type="EMBL" id="QGA80463.1"/>
    </source>
</evidence>
<dbReference type="AlphaFoldDB" id="A0A5Q0UFR1"/>
<accession>A0A5Q0UFR1</accession>
<dbReference type="RefSeq" id="WP_153550203.1">
    <property type="nucleotide sequence ID" value="NZ_CP040089.1"/>
</dbReference>
<dbReference type="KEGG" id="ncon:LC1Nh_0566"/>
<evidence type="ECO:0000313" key="2">
    <source>
        <dbReference type="Proteomes" id="UP000377803"/>
    </source>
</evidence>
<protein>
    <recommendedName>
        <fullName evidence="3">Cell division protein SepF</fullName>
    </recommendedName>
</protein>
<dbReference type="Gene3D" id="3.30.110.150">
    <property type="entry name" value="SepF-like protein"/>
    <property type="match status" value="1"/>
</dbReference>
<dbReference type="InterPro" id="IPR007561">
    <property type="entry name" value="Cell_div_SepF/SepF-rel"/>
</dbReference>
<proteinExistence type="predicted"/>